<protein>
    <submittedName>
        <fullName evidence="14">Uncharacterized protein LOC107264437 isoform X1</fullName>
    </submittedName>
</protein>
<evidence type="ECO:0000256" key="5">
    <source>
        <dbReference type="ARBA" id="ARBA00023125"/>
    </source>
</evidence>
<feature type="region of interest" description="Disordered" evidence="10">
    <location>
        <begin position="894"/>
        <end position="961"/>
    </location>
</feature>
<keyword evidence="13" id="KW-1185">Reference proteome</keyword>
<dbReference type="Gene3D" id="3.30.450.20">
    <property type="entry name" value="PAS domain"/>
    <property type="match status" value="2"/>
</dbReference>
<feature type="compositionally biased region" description="Low complexity" evidence="10">
    <location>
        <begin position="1164"/>
        <end position="1174"/>
    </location>
</feature>
<dbReference type="Gene3D" id="4.10.280.10">
    <property type="entry name" value="Helix-loop-helix DNA-binding domain"/>
    <property type="match status" value="1"/>
</dbReference>
<dbReference type="InterPro" id="IPR036638">
    <property type="entry name" value="HLH_DNA-bd_sf"/>
</dbReference>
<keyword evidence="9" id="KW-0379">Hydroxylation</keyword>
<dbReference type="GO" id="GO:0005737">
    <property type="term" value="C:cytoplasm"/>
    <property type="evidence" value="ECO:0007669"/>
    <property type="project" value="InterPro"/>
</dbReference>
<sequence length="1288" mass="143157">MNICYDRTVAANSSNKEEEFPKGNDSILPEESVSAEYLEPRARGAPMRPCFDNVSGLCNRRILSAGQICGAVDVEDLGRVFDGDRDSRVKPKMIFRERKKKDENHDKTILENQRFTMDVEIDRSPNQNPDAPSFEGVYYRSEIEPILRNVMLPDTEMCCQENFQENWHVRQDFYPVQDVPESFSYPDTGQGYFAQEQAAIDTPDFQFVEPNQRYTRAAVDHSTYEQIHRESPVYPGFCHTDQWLRCPASSCPLYTTPADLFAPLPCTAESSDMLFYYGEELGHLTPAEHRQHLEEYLSNEKRKEKSRDAARCRRSRETDIFTELAAELPVSPDQANHLDKASIMRLAIAYLKVRAVVNAIPEPLAKSEPTAEMDEFFLKALDGFMLVLSSNGDMVYLSENVSDYLGVSQMDMMGQSVYEYSHPCDHEELRECLSVKPLENNEKHPCNFFLRLKCTLTNKGRKVNLKSASYKVIHCTGHLMMTRDSNSNKVPSDDEENEDDVERESGACLVVVGCPIPHPSNIEVPLGRHTFLSKHSLNMKFTYADDKLAEYLGWDSSELVGQSIFDFHHALDNPALDKSFKSLFSKGQCETVAYRFLGKKGGFAWVVTQATLIHCSKQQKPLSIVCVNYILSGVECEDEVYSARQLEARGSVNLEQPSGLQQLPGLVNAAPAQLLPVQNPLASVPLPERPRPQAVTASLFHPQKKSSEEEESSKKKIPAPRPVVTTKKIFAPKPELRKDFEVQPQKNPAPPKPTTHLFQGKPILDYSPELQQRNRPQAVTRSLFAPAPPLEQPSRPPPQTATASIFAPRTEDMNKGFLTFSEDHPGLTMLKDEPEDLTHLAPTPGDVCVPLEDTPFLSDMLDEFILSNENYCPLLSPDLPSELRGSELGDSALKETDLGDSLGNRELGESLADSDPFMYRDSPSPCSTTPNLLSPALSKSPERSVDSLCSPSGSGSGGGLSEDEMLMLSISDVLADDELALRAPYIPMSDQDEALQLLISDDMVMWGPAQPPDKKSKWINKEQEPNMSSSLAQLLKTDAKSTKKCNDHGGGLVDPTDVLGQAYKKSTNEDSRQIKVKHAQKRIHTPSASFENENKRIKCEETNSSSLQDRISIANEQTALSARAGSQLLQQLMSQQIPKSRILLGHRDEGSGSGGGGGGGGGTDRTNGTNGGTESPNPRQQSNSVLMNLLVSGCDDIVDPRNIPPLLEQKLSPLTVHLDNQMVPQSPRVVCLDHLSPDTRKQLMNSVPNTKRIESPIPTSMMSFENYDFDPSLLQASDLLRTLDSCLV</sequence>
<dbReference type="Pfam" id="PF14598">
    <property type="entry name" value="PAS_11"/>
    <property type="match status" value="1"/>
</dbReference>
<dbReference type="InterPro" id="IPR011598">
    <property type="entry name" value="bHLH_dom"/>
</dbReference>
<reference evidence="14" key="1">
    <citation type="submission" date="2025-08" db="UniProtKB">
        <authorList>
            <consortium name="RefSeq"/>
        </authorList>
    </citation>
    <scope>IDENTIFICATION</scope>
</reference>
<dbReference type="FunFam" id="3.30.450.20:FF:000005">
    <property type="entry name" value="Hypoxia-inducible factor 1 subunit alpha"/>
    <property type="match status" value="1"/>
</dbReference>
<dbReference type="CDD" id="cd00130">
    <property type="entry name" value="PAS"/>
    <property type="match status" value="2"/>
</dbReference>
<dbReference type="SMART" id="SM00353">
    <property type="entry name" value="HLH"/>
    <property type="match status" value="1"/>
</dbReference>
<dbReference type="NCBIfam" id="TIGR00229">
    <property type="entry name" value="sensory_box"/>
    <property type="match status" value="1"/>
</dbReference>
<dbReference type="GO" id="GO:0000977">
    <property type="term" value="F:RNA polymerase II transcription regulatory region sequence-specific DNA binding"/>
    <property type="evidence" value="ECO:0007669"/>
    <property type="project" value="TreeGrafter"/>
</dbReference>
<organism evidence="13 14">
    <name type="scientific">Cephus cinctus</name>
    <name type="common">Wheat stem sawfly</name>
    <dbReference type="NCBI Taxonomy" id="211228"/>
    <lineage>
        <taxon>Eukaryota</taxon>
        <taxon>Metazoa</taxon>
        <taxon>Ecdysozoa</taxon>
        <taxon>Arthropoda</taxon>
        <taxon>Hexapoda</taxon>
        <taxon>Insecta</taxon>
        <taxon>Pterygota</taxon>
        <taxon>Neoptera</taxon>
        <taxon>Endopterygota</taxon>
        <taxon>Hymenoptera</taxon>
        <taxon>Cephoidea</taxon>
        <taxon>Cephidae</taxon>
        <taxon>Cephus</taxon>
    </lineage>
</organism>
<dbReference type="Pfam" id="PF00989">
    <property type="entry name" value="PAS"/>
    <property type="match status" value="1"/>
</dbReference>
<gene>
    <name evidence="14" type="primary">LOC107264437</name>
</gene>
<feature type="compositionally biased region" description="Gly residues" evidence="10">
    <location>
        <begin position="1151"/>
        <end position="1163"/>
    </location>
</feature>
<feature type="compositionally biased region" description="Basic residues" evidence="10">
    <location>
        <begin position="1074"/>
        <end position="1084"/>
    </location>
</feature>
<keyword evidence="7" id="KW-0804">Transcription</keyword>
<evidence type="ECO:0000259" key="11">
    <source>
        <dbReference type="PROSITE" id="PS50112"/>
    </source>
</evidence>
<evidence type="ECO:0000313" key="13">
    <source>
        <dbReference type="Proteomes" id="UP000694920"/>
    </source>
</evidence>
<dbReference type="PRINTS" id="PR00785">
    <property type="entry name" value="NCTRNSLOCATR"/>
</dbReference>
<dbReference type="RefSeq" id="XP_015588161.1">
    <property type="nucleotide sequence ID" value="XM_015732675.2"/>
</dbReference>
<accession>A0AAJ7BLC2</accession>
<evidence type="ECO:0000256" key="7">
    <source>
        <dbReference type="ARBA" id="ARBA00023163"/>
    </source>
</evidence>
<dbReference type="Proteomes" id="UP000694920">
    <property type="component" value="Unplaced"/>
</dbReference>
<dbReference type="CTD" id="43580"/>
<evidence type="ECO:0000256" key="9">
    <source>
        <dbReference type="ARBA" id="ARBA00023278"/>
    </source>
</evidence>
<feature type="domain" description="BHLH" evidence="12">
    <location>
        <begin position="301"/>
        <end position="354"/>
    </location>
</feature>
<evidence type="ECO:0000256" key="6">
    <source>
        <dbReference type="ARBA" id="ARBA00023159"/>
    </source>
</evidence>
<keyword evidence="5" id="KW-0238">DNA-binding</keyword>
<keyword evidence="6" id="KW-0010">Activator</keyword>
<dbReference type="CDD" id="cd11433">
    <property type="entry name" value="bHLH-PAS_HIF"/>
    <property type="match status" value="1"/>
</dbReference>
<dbReference type="PROSITE" id="PS50888">
    <property type="entry name" value="BHLH"/>
    <property type="match status" value="1"/>
</dbReference>
<evidence type="ECO:0000256" key="8">
    <source>
        <dbReference type="ARBA" id="ARBA00023242"/>
    </source>
</evidence>
<dbReference type="GO" id="GO:0045944">
    <property type="term" value="P:positive regulation of transcription by RNA polymerase II"/>
    <property type="evidence" value="ECO:0007669"/>
    <property type="project" value="UniProtKB-ARBA"/>
</dbReference>
<dbReference type="PANTHER" id="PTHR23043:SF17">
    <property type="entry name" value="PROTEIN SIMILAR"/>
    <property type="match status" value="1"/>
</dbReference>
<dbReference type="InterPro" id="IPR013767">
    <property type="entry name" value="PAS_fold"/>
</dbReference>
<dbReference type="KEGG" id="ccin:107264437"/>
<evidence type="ECO:0000256" key="1">
    <source>
        <dbReference type="ARBA" id="ARBA00004123"/>
    </source>
</evidence>
<evidence type="ECO:0000256" key="4">
    <source>
        <dbReference type="ARBA" id="ARBA00023015"/>
    </source>
</evidence>
<keyword evidence="4" id="KW-0805">Transcription regulation</keyword>
<dbReference type="Pfam" id="PF23171">
    <property type="entry name" value="bHLH_HIF1A"/>
    <property type="match status" value="1"/>
</dbReference>
<keyword evidence="8" id="KW-0539">Nucleus</keyword>
<keyword evidence="2" id="KW-0677">Repeat</keyword>
<dbReference type="GO" id="GO:0005634">
    <property type="term" value="C:nucleus"/>
    <property type="evidence" value="ECO:0007669"/>
    <property type="project" value="UniProtKB-SubCell"/>
</dbReference>
<evidence type="ECO:0000256" key="10">
    <source>
        <dbReference type="SAM" id="MobiDB-lite"/>
    </source>
</evidence>
<feature type="region of interest" description="Disordered" evidence="10">
    <location>
        <begin position="1145"/>
        <end position="1181"/>
    </location>
</feature>
<evidence type="ECO:0000256" key="3">
    <source>
        <dbReference type="ARBA" id="ARBA00022843"/>
    </source>
</evidence>
<dbReference type="GO" id="GO:0005667">
    <property type="term" value="C:transcription regulator complex"/>
    <property type="evidence" value="ECO:0007669"/>
    <property type="project" value="InterPro"/>
</dbReference>
<comment type="subcellular location">
    <subcellularLocation>
        <location evidence="1">Nucleus</location>
    </subcellularLocation>
</comment>
<evidence type="ECO:0000259" key="12">
    <source>
        <dbReference type="PROSITE" id="PS50888"/>
    </source>
</evidence>
<dbReference type="SMART" id="SM00091">
    <property type="entry name" value="PAS"/>
    <property type="match status" value="2"/>
</dbReference>
<name>A0AAJ7BLC2_CEPCN</name>
<dbReference type="PROSITE" id="PS50112">
    <property type="entry name" value="PAS"/>
    <property type="match status" value="2"/>
</dbReference>
<dbReference type="SUPFAM" id="SSF55785">
    <property type="entry name" value="PYP-like sensor domain (PAS domain)"/>
    <property type="match status" value="2"/>
</dbReference>
<feature type="domain" description="PAS" evidence="11">
    <location>
        <begin position="540"/>
        <end position="587"/>
    </location>
</feature>
<dbReference type="InterPro" id="IPR000014">
    <property type="entry name" value="PAS"/>
</dbReference>
<feature type="region of interest" description="Disordered" evidence="10">
    <location>
        <begin position="697"/>
        <end position="721"/>
    </location>
</feature>
<dbReference type="InterPro" id="IPR035965">
    <property type="entry name" value="PAS-like_dom_sf"/>
</dbReference>
<evidence type="ECO:0000256" key="2">
    <source>
        <dbReference type="ARBA" id="ARBA00022737"/>
    </source>
</evidence>
<dbReference type="GO" id="GO:0046983">
    <property type="term" value="F:protein dimerization activity"/>
    <property type="evidence" value="ECO:0007669"/>
    <property type="project" value="InterPro"/>
</dbReference>
<dbReference type="SUPFAM" id="SSF47459">
    <property type="entry name" value="HLH, helix-loop-helix DNA-binding domain"/>
    <property type="match status" value="1"/>
</dbReference>
<feature type="domain" description="PAS" evidence="11">
    <location>
        <begin position="378"/>
        <end position="433"/>
    </location>
</feature>
<proteinExistence type="predicted"/>
<keyword evidence="3" id="KW-0832">Ubl conjugation</keyword>
<dbReference type="GeneID" id="107264437"/>
<dbReference type="PANTHER" id="PTHR23043">
    <property type="entry name" value="HYPOXIA-INDUCIBLE FACTOR 1 ALPHA"/>
    <property type="match status" value="1"/>
</dbReference>
<feature type="region of interest" description="Disordered" evidence="10">
    <location>
        <begin position="1066"/>
        <end position="1096"/>
    </location>
</feature>
<dbReference type="FunFam" id="3.30.450.20:FF:000015">
    <property type="entry name" value="Hypoxia-inducible factor 1-alpha isoform 1"/>
    <property type="match status" value="1"/>
</dbReference>
<evidence type="ECO:0000313" key="14">
    <source>
        <dbReference type="RefSeq" id="XP_015588161.1"/>
    </source>
</evidence>
<dbReference type="InterPro" id="IPR001067">
    <property type="entry name" value="Nuc_translocat"/>
</dbReference>
<dbReference type="GO" id="GO:0071456">
    <property type="term" value="P:cellular response to hypoxia"/>
    <property type="evidence" value="ECO:0007669"/>
    <property type="project" value="TreeGrafter"/>
</dbReference>
<dbReference type="GO" id="GO:0000981">
    <property type="term" value="F:DNA-binding transcription factor activity, RNA polymerase II-specific"/>
    <property type="evidence" value="ECO:0007669"/>
    <property type="project" value="TreeGrafter"/>
</dbReference>